<reference evidence="2" key="1">
    <citation type="submission" date="2007-12" db="EMBL/GenBank/DDBJ databases">
        <title>Annotation of Entamoeba dispar SAW760.</title>
        <authorList>
            <person name="Lorenzi H."/>
            <person name="Inman J."/>
            <person name="Schobel S."/>
            <person name="Amedeo P."/>
            <person name="Caler E."/>
        </authorList>
    </citation>
    <scope>NUCLEOTIDE SEQUENCE [LARGE SCALE GENOMIC DNA]</scope>
    <source>
        <strain evidence="2">ATCC PRA-260 / SAW760</strain>
    </source>
</reference>
<dbReference type="VEuPathDB" id="AmoebaDB:EDI_062270"/>
<dbReference type="eggNOG" id="ENOG502RG1V">
    <property type="taxonomic scope" value="Eukaryota"/>
</dbReference>
<gene>
    <name evidence="1" type="ORF">EDI_062270</name>
</gene>
<dbReference type="OrthoDB" id="10505168at2759"/>
<evidence type="ECO:0000313" key="1">
    <source>
        <dbReference type="EMBL" id="EDR23876.1"/>
    </source>
</evidence>
<protein>
    <submittedName>
        <fullName evidence="1">Uncharacterized protein</fullName>
    </submittedName>
</protein>
<proteinExistence type="predicted"/>
<sequence length="202" mass="23418">MSESRKVFTEEQISMIEKIEIDGKIPKLTNQNEIEVIINKCLNEGDKYLSVVNKLLSDPEILSHYREDESGMEIVMNVVIKSINNFMKSNGEEDINNVKNKLSISWICGAVKGAKLYKINKEENIEIFNKFLMFILNRNKREEAILINGIVMNIYTSQVIQNDNSCKFFETILNKFGVLEEYAEMDDIIFYEYQCGLAMMLL</sequence>
<keyword evidence="2" id="KW-1185">Reference proteome</keyword>
<dbReference type="EMBL" id="DS550123">
    <property type="protein sequence ID" value="EDR23876.1"/>
    <property type="molecule type" value="Genomic_DNA"/>
</dbReference>
<dbReference type="KEGG" id="edi:EDI_062270"/>
<name>B0ENL9_ENTDS</name>
<evidence type="ECO:0000313" key="2">
    <source>
        <dbReference type="Proteomes" id="UP000008076"/>
    </source>
</evidence>
<dbReference type="Proteomes" id="UP000008076">
    <property type="component" value="Unassembled WGS sequence"/>
</dbReference>
<accession>B0ENL9</accession>
<dbReference type="GeneID" id="5884879"/>
<feature type="non-terminal residue" evidence="1">
    <location>
        <position position="202"/>
    </location>
</feature>
<dbReference type="RefSeq" id="XP_001739736.1">
    <property type="nucleotide sequence ID" value="XM_001739684.1"/>
</dbReference>
<organism evidence="2">
    <name type="scientific">Entamoeba dispar (strain ATCC PRA-260 / SAW760)</name>
    <dbReference type="NCBI Taxonomy" id="370354"/>
    <lineage>
        <taxon>Eukaryota</taxon>
        <taxon>Amoebozoa</taxon>
        <taxon>Evosea</taxon>
        <taxon>Archamoebae</taxon>
        <taxon>Mastigamoebida</taxon>
        <taxon>Entamoebidae</taxon>
        <taxon>Entamoeba</taxon>
    </lineage>
</organism>
<dbReference type="AlphaFoldDB" id="B0ENL9"/>